<dbReference type="Proteomes" id="UP000177507">
    <property type="component" value="Unassembled WGS sequence"/>
</dbReference>
<accession>A0A1F8EUM1</accession>
<dbReference type="AlphaFoldDB" id="A0A1F8EUM1"/>
<reference evidence="1 2" key="1">
    <citation type="journal article" date="2016" name="Nat. Commun.">
        <title>Thousands of microbial genomes shed light on interconnected biogeochemical processes in an aquifer system.</title>
        <authorList>
            <person name="Anantharaman K."/>
            <person name="Brown C.T."/>
            <person name="Hug L.A."/>
            <person name="Sharon I."/>
            <person name="Castelle C.J."/>
            <person name="Probst A.J."/>
            <person name="Thomas B.C."/>
            <person name="Singh A."/>
            <person name="Wilkins M.J."/>
            <person name="Karaoz U."/>
            <person name="Brodie E.L."/>
            <person name="Williams K.H."/>
            <person name="Hubbard S.S."/>
            <person name="Banfield J.F."/>
        </authorList>
    </citation>
    <scope>NUCLEOTIDE SEQUENCE [LARGE SCALE GENOMIC DNA]</scope>
</reference>
<comment type="caution">
    <text evidence="1">The sequence shown here is derived from an EMBL/GenBank/DDBJ whole genome shotgun (WGS) entry which is preliminary data.</text>
</comment>
<organism evidence="1 2">
    <name type="scientific">Candidatus Yanofskybacteria bacterium RIFCSPHIGHO2_01_FULL_44_17</name>
    <dbReference type="NCBI Taxonomy" id="1802668"/>
    <lineage>
        <taxon>Bacteria</taxon>
        <taxon>Candidatus Yanofskyibacteriota</taxon>
    </lineage>
</organism>
<dbReference type="EMBL" id="MGJI01000019">
    <property type="protein sequence ID" value="OGN04554.1"/>
    <property type="molecule type" value="Genomic_DNA"/>
</dbReference>
<proteinExistence type="predicted"/>
<evidence type="ECO:0000313" key="2">
    <source>
        <dbReference type="Proteomes" id="UP000177507"/>
    </source>
</evidence>
<gene>
    <name evidence="1" type="ORF">A2831_00855</name>
</gene>
<name>A0A1F8EUM1_9BACT</name>
<evidence type="ECO:0000313" key="1">
    <source>
        <dbReference type="EMBL" id="OGN04554.1"/>
    </source>
</evidence>
<protein>
    <submittedName>
        <fullName evidence="1">Uncharacterized protein</fullName>
    </submittedName>
</protein>
<sequence length="75" mass="8537">MCVLLVATMRSSRKTHMPTPNNTPSPLPAKGWAWALFGNLRSDKKRPDRLRRGSRFVEMASRKNKKPAFWAGGRI</sequence>